<keyword evidence="3" id="KW-0808">Transferase</keyword>
<evidence type="ECO:0000256" key="1">
    <source>
        <dbReference type="ARBA" id="ARBA00022801"/>
    </source>
</evidence>
<gene>
    <name evidence="3" type="ORF">H7B67_19870</name>
</gene>
<keyword evidence="1" id="KW-0378">Hydrolase</keyword>
<evidence type="ECO:0000313" key="3">
    <source>
        <dbReference type="EMBL" id="MBB6636386.1"/>
    </source>
</evidence>
<protein>
    <submittedName>
        <fullName evidence="3">Acyltransferase</fullName>
    </submittedName>
</protein>
<dbReference type="EMBL" id="JACJVQ010000017">
    <property type="protein sequence ID" value="MBB6636386.1"/>
    <property type="molecule type" value="Genomic_DNA"/>
</dbReference>
<dbReference type="InterPro" id="IPR050345">
    <property type="entry name" value="Aliph_Amidase/BUP"/>
</dbReference>
<dbReference type="PANTHER" id="PTHR43674:SF2">
    <property type="entry name" value="BETA-UREIDOPROPIONASE"/>
    <property type="match status" value="1"/>
</dbReference>
<dbReference type="Pfam" id="PF00795">
    <property type="entry name" value="CN_hydrolase"/>
    <property type="match status" value="1"/>
</dbReference>
<accession>A0A841T0J5</accession>
<dbReference type="Proteomes" id="UP000535838">
    <property type="component" value="Unassembled WGS sequence"/>
</dbReference>
<organism evidence="3 4">
    <name type="scientific">Cohnella thailandensis</name>
    <dbReference type="NCBI Taxonomy" id="557557"/>
    <lineage>
        <taxon>Bacteria</taxon>
        <taxon>Bacillati</taxon>
        <taxon>Bacillota</taxon>
        <taxon>Bacilli</taxon>
        <taxon>Bacillales</taxon>
        <taxon>Paenibacillaceae</taxon>
        <taxon>Cohnella</taxon>
    </lineage>
</organism>
<comment type="caution">
    <text evidence="3">The sequence shown here is derived from an EMBL/GenBank/DDBJ whole genome shotgun (WGS) entry which is preliminary data.</text>
</comment>
<dbReference type="PROSITE" id="PS50263">
    <property type="entry name" value="CN_HYDROLASE"/>
    <property type="match status" value="1"/>
</dbReference>
<evidence type="ECO:0000259" key="2">
    <source>
        <dbReference type="PROSITE" id="PS50263"/>
    </source>
</evidence>
<dbReference type="InterPro" id="IPR036526">
    <property type="entry name" value="C-N_Hydrolase_sf"/>
</dbReference>
<dbReference type="Gene3D" id="3.60.110.10">
    <property type="entry name" value="Carbon-nitrogen hydrolase"/>
    <property type="match status" value="1"/>
</dbReference>
<reference evidence="3 4" key="1">
    <citation type="submission" date="2020-08" db="EMBL/GenBank/DDBJ databases">
        <title>Cohnella phylogeny.</title>
        <authorList>
            <person name="Dunlap C."/>
        </authorList>
    </citation>
    <scope>NUCLEOTIDE SEQUENCE [LARGE SCALE GENOMIC DNA]</scope>
    <source>
        <strain evidence="3 4">DSM 25241</strain>
    </source>
</reference>
<name>A0A841T0J5_9BACL</name>
<sequence length="269" mass="28992">MRKTNLALVQFASDPMNIEGNADRAIAFIEEAGGQGADLVVFPELFLTGYDTDLIGEKYAELAQSAEGAIVRSLREAARRARVNVVAPMPLKLKGGAGVGNGAVILARDGSVAGTFNKVHLWEDERKHFVPGNGFAAIALDFGKLGVQICYDAGFPESSRTLALQGAELLVVPSAFSLPDKHRWDLYFPARALENTCFVAAVNGVGGQGAFELYGNNKVAGPRGELLLDGVMHEEAMQLVEIDLEENHNAAKSIPYLRDIRIDAYAYRA</sequence>
<proteinExistence type="predicted"/>
<dbReference type="RefSeq" id="WP_185121593.1">
    <property type="nucleotide sequence ID" value="NZ_JACJVQ010000017.1"/>
</dbReference>
<dbReference type="GO" id="GO:0016746">
    <property type="term" value="F:acyltransferase activity"/>
    <property type="evidence" value="ECO:0007669"/>
    <property type="project" value="UniProtKB-KW"/>
</dbReference>
<feature type="domain" description="CN hydrolase" evidence="2">
    <location>
        <begin position="4"/>
        <end position="244"/>
    </location>
</feature>
<keyword evidence="4" id="KW-1185">Reference proteome</keyword>
<keyword evidence="3" id="KW-0012">Acyltransferase</keyword>
<dbReference type="PANTHER" id="PTHR43674">
    <property type="entry name" value="NITRILASE C965.09-RELATED"/>
    <property type="match status" value="1"/>
</dbReference>
<dbReference type="AlphaFoldDB" id="A0A841T0J5"/>
<dbReference type="InterPro" id="IPR003010">
    <property type="entry name" value="C-N_Hydrolase"/>
</dbReference>
<evidence type="ECO:0000313" key="4">
    <source>
        <dbReference type="Proteomes" id="UP000535838"/>
    </source>
</evidence>
<dbReference type="GO" id="GO:0016811">
    <property type="term" value="F:hydrolase activity, acting on carbon-nitrogen (but not peptide) bonds, in linear amides"/>
    <property type="evidence" value="ECO:0007669"/>
    <property type="project" value="UniProtKB-ARBA"/>
</dbReference>
<dbReference type="SUPFAM" id="SSF56317">
    <property type="entry name" value="Carbon-nitrogen hydrolase"/>
    <property type="match status" value="1"/>
</dbReference>